<feature type="non-terminal residue" evidence="2">
    <location>
        <position position="1"/>
    </location>
</feature>
<organism evidence="2 3">
    <name type="scientific">Bacillus wiedmannii</name>
    <dbReference type="NCBI Taxonomy" id="1890302"/>
    <lineage>
        <taxon>Bacteria</taxon>
        <taxon>Bacillati</taxon>
        <taxon>Bacillota</taxon>
        <taxon>Bacilli</taxon>
        <taxon>Bacillales</taxon>
        <taxon>Bacillaceae</taxon>
        <taxon>Bacillus</taxon>
        <taxon>Bacillus cereus group</taxon>
    </lineage>
</organism>
<evidence type="ECO:0000313" key="2">
    <source>
        <dbReference type="EMBL" id="TKI82369.1"/>
    </source>
</evidence>
<dbReference type="Pfam" id="PF00668">
    <property type="entry name" value="Condensation"/>
    <property type="match status" value="1"/>
</dbReference>
<name>A0A4U3A4W5_9BACI</name>
<evidence type="ECO:0000313" key="3">
    <source>
        <dbReference type="Proteomes" id="UP000305222"/>
    </source>
</evidence>
<dbReference type="GO" id="GO:0003824">
    <property type="term" value="F:catalytic activity"/>
    <property type="evidence" value="ECO:0007669"/>
    <property type="project" value="InterPro"/>
</dbReference>
<dbReference type="Proteomes" id="UP000305222">
    <property type="component" value="Unassembled WGS sequence"/>
</dbReference>
<dbReference type="GO" id="GO:0008610">
    <property type="term" value="P:lipid biosynthetic process"/>
    <property type="evidence" value="ECO:0007669"/>
    <property type="project" value="UniProtKB-ARBA"/>
</dbReference>
<dbReference type="InterPro" id="IPR001242">
    <property type="entry name" value="Condensation_dom"/>
</dbReference>
<sequence length="243" mass="28106">IILHNKEEQGVQAEQGIITGETILTPIQQRFFAQNHPNPHHWNQSMFFRTKEKLNIGSLEKAAGNLLLHHDALRLRYERLPNGVWKQWNEGIEEQLMLTVISLDEVPEADWHQVIQKEINIAQESLNLHDGPLMRMVYFDEGEHAGRLFWTIHHLAVDGVSWRILLEDLQTAYTQAVQGQKIQLPMKSTSFKEWSERLHHYAESGISQEVLHYWEEQAEQDVVILPLDGTISNPVSAVTEEIT</sequence>
<dbReference type="PANTHER" id="PTHR45398">
    <property type="match status" value="1"/>
</dbReference>
<protein>
    <recommendedName>
        <fullName evidence="1">Condensation domain-containing protein</fullName>
    </recommendedName>
</protein>
<dbReference type="InterPro" id="IPR023213">
    <property type="entry name" value="CAT-like_dom_sf"/>
</dbReference>
<feature type="domain" description="Condensation" evidence="1">
    <location>
        <begin position="20"/>
        <end position="234"/>
    </location>
</feature>
<comment type="caution">
    <text evidence="2">The sequence shown here is derived from an EMBL/GenBank/DDBJ whole genome shotgun (WGS) entry which is preliminary data.</text>
</comment>
<dbReference type="AlphaFoldDB" id="A0A4U3A4W5"/>
<gene>
    <name evidence="2" type="ORF">FC699_33055</name>
</gene>
<accession>A0A4U3A4W5</accession>
<evidence type="ECO:0000259" key="1">
    <source>
        <dbReference type="Pfam" id="PF00668"/>
    </source>
</evidence>
<proteinExistence type="predicted"/>
<dbReference type="Gene3D" id="3.30.559.10">
    <property type="entry name" value="Chloramphenicol acetyltransferase-like domain"/>
    <property type="match status" value="1"/>
</dbReference>
<feature type="non-terminal residue" evidence="2">
    <location>
        <position position="243"/>
    </location>
</feature>
<dbReference type="EMBL" id="SZON01003027">
    <property type="protein sequence ID" value="TKI82369.1"/>
    <property type="molecule type" value="Genomic_DNA"/>
</dbReference>
<dbReference type="PANTHER" id="PTHR45398:SF1">
    <property type="entry name" value="ENZYME, PUTATIVE (JCVI)-RELATED"/>
    <property type="match status" value="1"/>
</dbReference>
<dbReference type="SUPFAM" id="SSF52777">
    <property type="entry name" value="CoA-dependent acyltransferases"/>
    <property type="match status" value="1"/>
</dbReference>
<reference evidence="2 3" key="1">
    <citation type="journal article" date="2019" name="Environ. Microbiol.">
        <title>An active ?-lactamase is a part of an orchestrated cell wall stress resistance network of Bacillus subtilis and related rhizosphere species.</title>
        <authorList>
            <person name="Bucher T."/>
            <person name="Keren-Paz A."/>
            <person name="Hausser J."/>
            <person name="Olender T."/>
            <person name="Cytryn E."/>
            <person name="Kolodkin-Gal I."/>
        </authorList>
    </citation>
    <scope>NUCLEOTIDE SEQUENCE [LARGE SCALE GENOMIC DNA]</scope>
    <source>
        <strain evidence="2 3">I5</strain>
    </source>
</reference>